<sequence>MAARPQLVDRFVVGVDVSGYSSRTTRRQLEVQQDLDEILTAAAERSGMDRSRWVRQMSGDGELAELPEGTDPVAVVGRWVAELDELLRDHNDGHAPGNAIRLRVAMHTDVLARSSLGAAGPALVVVSRLLDSAPVRAALAAAPNASLALIVSDAVYRKVVLSEFGGLRPAAFREAGVDLPGKGFHELAYIHVPGFPLAGDRGDPPGGTTAAPGGPSPYDGRPSGGPGGPAAPPPQAAAGPAAPPSWDAAGRAAPPSRDAGGPAALFSVGAQYGETFYQAQTIQIHAPAERPDPFGLGLSALRARRYAAARRRMAEARELDPGDPRVCYYLALAMLGGHRPHLHHRASVEEITSLLDGARDRLPEAGALWCLVLEDHRMSWTPHTAVPPELVRLVDTVPPDRAAEITGQFTAEENQVWRLLAARAERSAG</sequence>
<gene>
    <name evidence="2" type="ORF">BJ992_003742</name>
</gene>
<feature type="compositionally biased region" description="Low complexity" evidence="1">
    <location>
        <begin position="236"/>
        <end position="250"/>
    </location>
</feature>
<dbReference type="RefSeq" id="WP_184982718.1">
    <property type="nucleotide sequence ID" value="NZ_BAAALO010000095.1"/>
</dbReference>
<feature type="compositionally biased region" description="Low complexity" evidence="1">
    <location>
        <begin position="206"/>
        <end position="221"/>
    </location>
</feature>
<evidence type="ECO:0000313" key="2">
    <source>
        <dbReference type="EMBL" id="MBB6474311.1"/>
    </source>
</evidence>
<dbReference type="Proteomes" id="UP000555564">
    <property type="component" value="Unassembled WGS sequence"/>
</dbReference>
<name>A0A7X0IFK5_9ACTN</name>
<accession>A0A7X0IFK5</accession>
<protein>
    <submittedName>
        <fullName evidence="2">Uncharacterized protein</fullName>
    </submittedName>
</protein>
<feature type="region of interest" description="Disordered" evidence="1">
    <location>
        <begin position="198"/>
        <end position="262"/>
    </location>
</feature>
<dbReference type="EMBL" id="JACHIU010000001">
    <property type="protein sequence ID" value="MBB6474311.1"/>
    <property type="molecule type" value="Genomic_DNA"/>
</dbReference>
<evidence type="ECO:0000256" key="1">
    <source>
        <dbReference type="SAM" id="MobiDB-lite"/>
    </source>
</evidence>
<evidence type="ECO:0000313" key="3">
    <source>
        <dbReference type="Proteomes" id="UP000555564"/>
    </source>
</evidence>
<comment type="caution">
    <text evidence="2">The sequence shown here is derived from an EMBL/GenBank/DDBJ whole genome shotgun (WGS) entry which is preliminary data.</text>
</comment>
<reference evidence="2 3" key="1">
    <citation type="submission" date="2020-08" db="EMBL/GenBank/DDBJ databases">
        <title>Sequencing the genomes of 1000 actinobacteria strains.</title>
        <authorList>
            <person name="Klenk H.-P."/>
        </authorList>
    </citation>
    <scope>NUCLEOTIDE SEQUENCE [LARGE SCALE GENOMIC DNA]</scope>
    <source>
        <strain evidence="2 3">DSM 44936</strain>
    </source>
</reference>
<organism evidence="2 3">
    <name type="scientific">Sphaerisporangium rubeum</name>
    <dbReference type="NCBI Taxonomy" id="321317"/>
    <lineage>
        <taxon>Bacteria</taxon>
        <taxon>Bacillati</taxon>
        <taxon>Actinomycetota</taxon>
        <taxon>Actinomycetes</taxon>
        <taxon>Streptosporangiales</taxon>
        <taxon>Streptosporangiaceae</taxon>
        <taxon>Sphaerisporangium</taxon>
    </lineage>
</organism>
<dbReference type="AlphaFoldDB" id="A0A7X0IFK5"/>
<keyword evidence="3" id="KW-1185">Reference proteome</keyword>
<proteinExistence type="predicted"/>